<reference evidence="1" key="1">
    <citation type="journal article" date="2021" name="Open Biol.">
        <title>Shared evolutionary footprints suggest mitochondrial oxidative damage underlies multiple complex I losses in fungi.</title>
        <authorList>
            <person name="Schikora-Tamarit M.A."/>
            <person name="Marcet-Houben M."/>
            <person name="Nosek J."/>
            <person name="Gabaldon T."/>
        </authorList>
    </citation>
    <scope>NUCLEOTIDE SEQUENCE</scope>
    <source>
        <strain evidence="1">CBS2887</strain>
    </source>
</reference>
<proteinExistence type="predicted"/>
<evidence type="ECO:0000313" key="2">
    <source>
        <dbReference type="Proteomes" id="UP000774326"/>
    </source>
</evidence>
<dbReference type="AlphaFoldDB" id="A0A9P8PZ07"/>
<comment type="caution">
    <text evidence="1">The sequence shown here is derived from an EMBL/GenBank/DDBJ whole genome shotgun (WGS) entry which is preliminary data.</text>
</comment>
<name>A0A9P8PZ07_WICPI</name>
<accession>A0A9P8PZ07</accession>
<keyword evidence="2" id="KW-1185">Reference proteome</keyword>
<protein>
    <submittedName>
        <fullName evidence="1">Uncharacterized protein</fullName>
    </submittedName>
</protein>
<organism evidence="1 2">
    <name type="scientific">Wickerhamomyces pijperi</name>
    <name type="common">Yeast</name>
    <name type="synonym">Pichia pijperi</name>
    <dbReference type="NCBI Taxonomy" id="599730"/>
    <lineage>
        <taxon>Eukaryota</taxon>
        <taxon>Fungi</taxon>
        <taxon>Dikarya</taxon>
        <taxon>Ascomycota</taxon>
        <taxon>Saccharomycotina</taxon>
        <taxon>Saccharomycetes</taxon>
        <taxon>Phaffomycetales</taxon>
        <taxon>Wickerhamomycetaceae</taxon>
        <taxon>Wickerhamomyces</taxon>
    </lineage>
</organism>
<evidence type="ECO:0000313" key="1">
    <source>
        <dbReference type="EMBL" id="KAH3681103.1"/>
    </source>
</evidence>
<sequence length="170" mass="19377">MFFPKLSEIFTHGLPLASDSLMTIFNGSDFTPVLKDLKSLVKLVPIPNMDFNPKESAVLLYCTHLSTFKESLKQMTFSKSAKPKDFREFLVKRFQEIISTKRIGQSQPGVLFTKRLNPVLHGVQIGMWVVLCDGSNTHEPFVSDGTYRSEVELMGQMDVRSTKKQWRVLC</sequence>
<gene>
    <name evidence="1" type="ORF">WICPIJ_007935</name>
</gene>
<dbReference type="Proteomes" id="UP000774326">
    <property type="component" value="Unassembled WGS sequence"/>
</dbReference>
<dbReference type="EMBL" id="JAEUBG010004595">
    <property type="protein sequence ID" value="KAH3681103.1"/>
    <property type="molecule type" value="Genomic_DNA"/>
</dbReference>
<reference evidence="1" key="2">
    <citation type="submission" date="2021-01" db="EMBL/GenBank/DDBJ databases">
        <authorList>
            <person name="Schikora-Tamarit M.A."/>
        </authorList>
    </citation>
    <scope>NUCLEOTIDE SEQUENCE</scope>
    <source>
        <strain evidence="1">CBS2887</strain>
    </source>
</reference>